<feature type="transmembrane region" description="Helical" evidence="1">
    <location>
        <begin position="188"/>
        <end position="209"/>
    </location>
</feature>
<dbReference type="AlphaFoldDB" id="A0A7X2T306"/>
<gene>
    <name evidence="3" type="ORF">FYJ50_02160</name>
</gene>
<name>A0A7X2T306_9FIRM</name>
<reference evidence="3 4" key="1">
    <citation type="submission" date="2019-08" db="EMBL/GenBank/DDBJ databases">
        <title>In-depth cultivation of the pig gut microbiome towards novel bacterial diversity and tailored functional studies.</title>
        <authorList>
            <person name="Wylensek D."/>
            <person name="Hitch T.C.A."/>
            <person name="Clavel T."/>
        </authorList>
    </citation>
    <scope>NUCLEOTIDE SEQUENCE [LARGE SCALE GENOMIC DNA]</scope>
    <source>
        <strain evidence="3 4">LKV-178-WT-2G</strain>
    </source>
</reference>
<sequence>MILSFSSIFITLVVSTLLILFSEYIFIHKQKFYFFRVDFLIILMAVIFIRLLLPFEYPSFTITIELHQLMNPINDFFLHEYFSIPFYKIFIFVWITVAILLIGKYIYDIYKENKRIQQLELLCIHKNVSDFFDVKKNEDYKVWIMDYTGSPMVIGSKKIIFLPENIIEMDQIEDIIRHEMSHINSKDFYMNVFVQLITKIYWWFLPVYLLKKQMKLLLEVRADTKAVKEKNGKELYQYSLALIQIEKLIKENEELKFENKGNTLILENKETLKYRIHYLINSKFNKKSNIVLILSIVLLPFLSNCIIFEASYEAPEEDGPYVEISDIENGYIVHHKDGTYTLHMNDMEVSISSISEPPFSELPVIVE</sequence>
<proteinExistence type="predicted"/>
<feature type="transmembrane region" description="Helical" evidence="1">
    <location>
        <begin position="33"/>
        <end position="53"/>
    </location>
</feature>
<comment type="caution">
    <text evidence="3">The sequence shown here is derived from an EMBL/GenBank/DDBJ whole genome shotgun (WGS) entry which is preliminary data.</text>
</comment>
<keyword evidence="1" id="KW-0812">Transmembrane</keyword>
<accession>A0A7X2T306</accession>
<keyword evidence="4" id="KW-1185">Reference proteome</keyword>
<feature type="domain" description="Peptidase M56" evidence="2">
    <location>
        <begin position="87"/>
        <end position="279"/>
    </location>
</feature>
<protein>
    <recommendedName>
        <fullName evidence="2">Peptidase M56 domain-containing protein</fullName>
    </recommendedName>
</protein>
<evidence type="ECO:0000313" key="3">
    <source>
        <dbReference type="EMBL" id="MSS00932.1"/>
    </source>
</evidence>
<keyword evidence="1" id="KW-0472">Membrane</keyword>
<feature type="transmembrane region" description="Helical" evidence="1">
    <location>
        <begin position="6"/>
        <end position="26"/>
    </location>
</feature>
<evidence type="ECO:0000313" key="4">
    <source>
        <dbReference type="Proteomes" id="UP000470082"/>
    </source>
</evidence>
<dbReference type="EMBL" id="VUMM01000002">
    <property type="protein sequence ID" value="MSS00932.1"/>
    <property type="molecule type" value="Genomic_DNA"/>
</dbReference>
<dbReference type="Pfam" id="PF05569">
    <property type="entry name" value="Peptidase_M56"/>
    <property type="match status" value="1"/>
</dbReference>
<keyword evidence="1" id="KW-1133">Transmembrane helix</keyword>
<dbReference type="Proteomes" id="UP000470082">
    <property type="component" value="Unassembled WGS sequence"/>
</dbReference>
<dbReference type="RefSeq" id="WP_154459399.1">
    <property type="nucleotide sequence ID" value="NZ_VUMM01000002.1"/>
</dbReference>
<evidence type="ECO:0000259" key="2">
    <source>
        <dbReference type="Pfam" id="PF05569"/>
    </source>
</evidence>
<evidence type="ECO:0000256" key="1">
    <source>
        <dbReference type="SAM" id="Phobius"/>
    </source>
</evidence>
<feature type="transmembrane region" description="Helical" evidence="1">
    <location>
        <begin position="86"/>
        <end position="107"/>
    </location>
</feature>
<dbReference type="InterPro" id="IPR008756">
    <property type="entry name" value="Peptidase_M56"/>
</dbReference>
<organism evidence="3 4">
    <name type="scientific">Floccifex porci</name>
    <dbReference type="NCBI Taxonomy" id="2606629"/>
    <lineage>
        <taxon>Bacteria</taxon>
        <taxon>Bacillati</taxon>
        <taxon>Bacillota</taxon>
        <taxon>Erysipelotrichia</taxon>
        <taxon>Erysipelotrichales</taxon>
        <taxon>Erysipelotrichaceae</taxon>
        <taxon>Floccifex</taxon>
    </lineage>
</organism>